<dbReference type="PATRIC" id="fig|1158601.3.peg.746"/>
<evidence type="ECO:0000313" key="3">
    <source>
        <dbReference type="EMBL" id="EOH80731.1"/>
    </source>
</evidence>
<feature type="compositionally biased region" description="Basic and acidic residues" evidence="1">
    <location>
        <begin position="7"/>
        <end position="24"/>
    </location>
</feature>
<dbReference type="eggNOG" id="COG5484">
    <property type="taxonomic scope" value="Bacteria"/>
</dbReference>
<dbReference type="OrthoDB" id="7358785at2"/>
<dbReference type="AlphaFoldDB" id="R2RJF6"/>
<dbReference type="Pfam" id="PF10668">
    <property type="entry name" value="Phage_terminase"/>
    <property type="match status" value="1"/>
</dbReference>
<gene>
    <name evidence="4" type="ORF">I585_00702</name>
    <name evidence="3" type="ORF">UAI_00771</name>
</gene>
<accession>R2RJF6</accession>
<dbReference type="STRING" id="71451.RV07_GL003597"/>
<organism evidence="3 5">
    <name type="scientific">Enterococcus malodoratus ATCC 43197</name>
    <dbReference type="NCBI Taxonomy" id="1158601"/>
    <lineage>
        <taxon>Bacteria</taxon>
        <taxon>Bacillati</taxon>
        <taxon>Bacillota</taxon>
        <taxon>Bacilli</taxon>
        <taxon>Lactobacillales</taxon>
        <taxon>Enterococcaceae</taxon>
        <taxon>Enterococcus</taxon>
    </lineage>
</organism>
<feature type="region of interest" description="Disordered" evidence="1">
    <location>
        <begin position="1"/>
        <end position="24"/>
    </location>
</feature>
<feature type="domain" description="PBSX phage terminase small subunit-like N-terminal" evidence="2">
    <location>
        <begin position="1"/>
        <end position="57"/>
    </location>
</feature>
<dbReference type="RefSeq" id="WP_010739649.1">
    <property type="nucleotide sequence ID" value="NZ_KB946249.1"/>
</dbReference>
<feature type="compositionally biased region" description="Basic and acidic residues" evidence="1">
    <location>
        <begin position="42"/>
        <end position="65"/>
    </location>
</feature>
<dbReference type="InterPro" id="IPR018925">
    <property type="entry name" value="XtmA-like_N"/>
</dbReference>
<sequence length="269" mass="30926">MARQRNPLRDEAHKRWLESDKKKPLKDIAEELGVSASTVRKWKSEDKWDDETKRSAPNQKERYDSMRGNNNAKGNSGGKPPPRNKNAVSHGLFANWLPDDTRQIIQELYTSEPSDILWNNIMIQYTAIIRSQKIMNVRSEFDHTEDITSAEVSPMFIDRDTGKPIQTKVTRQFQYAWDKQANFMNAQSRAMATLANLIKQFVLIADEQDERRKKLELMSAQVDLAKAQLKQLDDGYDPTEEQTVIIDDIPIIEREVDSNGAESQDEASD</sequence>
<dbReference type="Proteomes" id="UP000014148">
    <property type="component" value="Unassembled WGS sequence"/>
</dbReference>
<reference evidence="4 6" key="2">
    <citation type="submission" date="2013-03" db="EMBL/GenBank/DDBJ databases">
        <title>The Genome Sequence of Enterococcus malodoratus ATCC_43197 (PacBio/Illumina hybrid assembly).</title>
        <authorList>
            <consortium name="The Broad Institute Genomics Platform"/>
            <consortium name="The Broad Institute Genome Sequencing Center for Infectious Disease"/>
            <person name="Earl A."/>
            <person name="Russ C."/>
            <person name="Gilmore M."/>
            <person name="Surin D."/>
            <person name="Walker B."/>
            <person name="Young S."/>
            <person name="Zeng Q."/>
            <person name="Gargeya S."/>
            <person name="Fitzgerald M."/>
            <person name="Haas B."/>
            <person name="Abouelleil A."/>
            <person name="Allen A.W."/>
            <person name="Alvarado L."/>
            <person name="Arachchi H.M."/>
            <person name="Berlin A.M."/>
            <person name="Chapman S.B."/>
            <person name="Gainer-Dewar J."/>
            <person name="Goldberg J."/>
            <person name="Griggs A."/>
            <person name="Gujja S."/>
            <person name="Hansen M."/>
            <person name="Howarth C."/>
            <person name="Imamovic A."/>
            <person name="Ireland A."/>
            <person name="Larimer J."/>
            <person name="McCowan C."/>
            <person name="Murphy C."/>
            <person name="Pearson M."/>
            <person name="Poon T.W."/>
            <person name="Priest M."/>
            <person name="Roberts A."/>
            <person name="Saif S."/>
            <person name="Shea T."/>
            <person name="Sisk P."/>
            <person name="Sykes S."/>
            <person name="Wortman J."/>
            <person name="Nusbaum C."/>
            <person name="Birren B."/>
        </authorList>
    </citation>
    <scope>NUCLEOTIDE SEQUENCE [LARGE SCALE GENOMIC DNA]</scope>
    <source>
        <strain evidence="4 6">ATCC 43197</strain>
    </source>
</reference>
<dbReference type="Gene3D" id="1.10.10.60">
    <property type="entry name" value="Homeodomain-like"/>
    <property type="match status" value="1"/>
</dbReference>
<evidence type="ECO:0000313" key="4">
    <source>
        <dbReference type="EMBL" id="EOT69240.1"/>
    </source>
</evidence>
<proteinExistence type="predicted"/>
<dbReference type="EMBL" id="AJAK01000007">
    <property type="protein sequence ID" value="EOH80731.1"/>
    <property type="molecule type" value="Genomic_DNA"/>
</dbReference>
<dbReference type="NCBIfam" id="NF040601">
    <property type="entry name" value="TerS_not_xtmA"/>
    <property type="match status" value="1"/>
</dbReference>
<evidence type="ECO:0000256" key="1">
    <source>
        <dbReference type="SAM" id="MobiDB-lite"/>
    </source>
</evidence>
<dbReference type="Proteomes" id="UP000013783">
    <property type="component" value="Unassembled WGS sequence"/>
</dbReference>
<dbReference type="EMBL" id="ASWA01000002">
    <property type="protein sequence ID" value="EOT69240.1"/>
    <property type="molecule type" value="Genomic_DNA"/>
</dbReference>
<protein>
    <recommendedName>
        <fullName evidence="2">PBSX phage terminase small subunit-like N-terminal domain-containing protein</fullName>
    </recommendedName>
</protein>
<evidence type="ECO:0000259" key="2">
    <source>
        <dbReference type="Pfam" id="PF10668"/>
    </source>
</evidence>
<name>R2RJF6_9ENTE</name>
<comment type="caution">
    <text evidence="3">The sequence shown here is derived from an EMBL/GenBank/DDBJ whole genome shotgun (WGS) entry which is preliminary data.</text>
</comment>
<reference evidence="3 5" key="1">
    <citation type="submission" date="2013-02" db="EMBL/GenBank/DDBJ databases">
        <title>The Genome Sequence of Enterococcus malodoratus ATCC_43197.</title>
        <authorList>
            <consortium name="The Broad Institute Genome Sequencing Platform"/>
            <consortium name="The Broad Institute Genome Sequencing Center for Infectious Disease"/>
            <person name="Earl A.M."/>
            <person name="Gilmore M.S."/>
            <person name="Lebreton F."/>
            <person name="Walker B."/>
            <person name="Young S.K."/>
            <person name="Zeng Q."/>
            <person name="Gargeya S."/>
            <person name="Fitzgerald M."/>
            <person name="Haas B."/>
            <person name="Abouelleil A."/>
            <person name="Alvarado L."/>
            <person name="Arachchi H.M."/>
            <person name="Berlin A.M."/>
            <person name="Chapman S.B."/>
            <person name="Dewar J."/>
            <person name="Goldberg J."/>
            <person name="Griggs A."/>
            <person name="Gujja S."/>
            <person name="Hansen M."/>
            <person name="Howarth C."/>
            <person name="Imamovic A."/>
            <person name="Larimer J."/>
            <person name="McCowan C."/>
            <person name="Murphy C."/>
            <person name="Neiman D."/>
            <person name="Pearson M."/>
            <person name="Priest M."/>
            <person name="Roberts A."/>
            <person name="Saif S."/>
            <person name="Shea T."/>
            <person name="Sisk P."/>
            <person name="Sykes S."/>
            <person name="Wortman J."/>
            <person name="Nusbaum C."/>
            <person name="Birren B."/>
        </authorList>
    </citation>
    <scope>NUCLEOTIDE SEQUENCE [LARGE SCALE GENOMIC DNA]</scope>
    <source>
        <strain evidence="3 5">ATCC 43197</strain>
    </source>
</reference>
<keyword evidence="6" id="KW-1185">Reference proteome</keyword>
<evidence type="ECO:0000313" key="5">
    <source>
        <dbReference type="Proteomes" id="UP000013783"/>
    </source>
</evidence>
<feature type="region of interest" description="Disordered" evidence="1">
    <location>
        <begin position="40"/>
        <end position="89"/>
    </location>
</feature>
<evidence type="ECO:0000313" key="6">
    <source>
        <dbReference type="Proteomes" id="UP000014148"/>
    </source>
</evidence>